<name>A0A328D1H4_9ASTE</name>
<dbReference type="Proteomes" id="UP000249390">
    <property type="component" value="Unassembled WGS sequence"/>
</dbReference>
<dbReference type="AlphaFoldDB" id="A0A328D1H4"/>
<sequence length="160" mass="18204">MALRVHLLTPVHFRRHPMVSRPAASHRRVSCASADRRSDSELALDLAAEVGRVKARAFRKQEALRKSKEMLFMELCGYMGCNSEEAKKRLGRTGEEERFVLIKGFVEDWALRFHPLSARSVMQLVDEYLAENSSSSSSSLSSPRLFPILRKLLGVFQQQI</sequence>
<dbReference type="Pfam" id="PF22950">
    <property type="entry name" value="DUF7026"/>
    <property type="match status" value="1"/>
</dbReference>
<feature type="domain" description="DUF7026" evidence="1">
    <location>
        <begin position="60"/>
        <end position="109"/>
    </location>
</feature>
<proteinExistence type="predicted"/>
<keyword evidence="3" id="KW-1185">Reference proteome</keyword>
<evidence type="ECO:0000313" key="3">
    <source>
        <dbReference type="Proteomes" id="UP000249390"/>
    </source>
</evidence>
<reference evidence="2 3" key="1">
    <citation type="submission" date="2018-06" db="EMBL/GenBank/DDBJ databases">
        <title>The Genome of Cuscuta australis (Dodder) Provides Insight into the Evolution of Plant Parasitism.</title>
        <authorList>
            <person name="Liu H."/>
        </authorList>
    </citation>
    <scope>NUCLEOTIDE SEQUENCE [LARGE SCALE GENOMIC DNA]</scope>
    <source>
        <strain evidence="3">cv. Yunnan</strain>
        <tissue evidence="2">Vines</tissue>
    </source>
</reference>
<evidence type="ECO:0000313" key="2">
    <source>
        <dbReference type="EMBL" id="RAL39622.1"/>
    </source>
</evidence>
<dbReference type="InterPro" id="IPR054290">
    <property type="entry name" value="DUF7026"/>
</dbReference>
<organism evidence="2 3">
    <name type="scientific">Cuscuta australis</name>
    <dbReference type="NCBI Taxonomy" id="267555"/>
    <lineage>
        <taxon>Eukaryota</taxon>
        <taxon>Viridiplantae</taxon>
        <taxon>Streptophyta</taxon>
        <taxon>Embryophyta</taxon>
        <taxon>Tracheophyta</taxon>
        <taxon>Spermatophyta</taxon>
        <taxon>Magnoliopsida</taxon>
        <taxon>eudicotyledons</taxon>
        <taxon>Gunneridae</taxon>
        <taxon>Pentapetalae</taxon>
        <taxon>asterids</taxon>
        <taxon>lamiids</taxon>
        <taxon>Solanales</taxon>
        <taxon>Convolvulaceae</taxon>
        <taxon>Cuscuteae</taxon>
        <taxon>Cuscuta</taxon>
        <taxon>Cuscuta subgen. Grammica</taxon>
        <taxon>Cuscuta sect. Cleistogrammica</taxon>
    </lineage>
</organism>
<protein>
    <recommendedName>
        <fullName evidence="1">DUF7026 domain-containing protein</fullName>
    </recommendedName>
</protein>
<accession>A0A328D1H4</accession>
<dbReference type="EMBL" id="NQVE01000200">
    <property type="protein sequence ID" value="RAL39622.1"/>
    <property type="molecule type" value="Genomic_DNA"/>
</dbReference>
<evidence type="ECO:0000259" key="1">
    <source>
        <dbReference type="Pfam" id="PF22950"/>
    </source>
</evidence>
<comment type="caution">
    <text evidence="2">The sequence shown here is derived from an EMBL/GenBank/DDBJ whole genome shotgun (WGS) entry which is preliminary data.</text>
</comment>
<gene>
    <name evidence="2" type="ORF">DM860_003155</name>
</gene>